<dbReference type="AlphaFoldDB" id="A7TAI0"/>
<dbReference type="HOGENOM" id="CLU_432534_0_0_1"/>
<evidence type="ECO:0000256" key="4">
    <source>
        <dbReference type="ARBA" id="ARBA00023136"/>
    </source>
</evidence>
<dbReference type="FunFam" id="1.10.10.60:FF:000034">
    <property type="entry name" value="HTH-type transcriptional repressor FabR"/>
    <property type="match status" value="1"/>
</dbReference>
<keyword evidence="9" id="KW-1185">Reference proteome</keyword>
<keyword evidence="2" id="KW-0805">Transcription regulation</keyword>
<evidence type="ECO:0000256" key="5">
    <source>
        <dbReference type="ARBA" id="ARBA00023163"/>
    </source>
</evidence>
<dbReference type="InterPro" id="IPR050692">
    <property type="entry name" value="HTH_transcr_repressor_FabR"/>
</dbReference>
<comment type="subcellular location">
    <subcellularLocation>
        <location evidence="1">Cell outer membrane</location>
    </subcellularLocation>
</comment>
<dbReference type="Gene3D" id="1.10.10.60">
    <property type="entry name" value="Homeodomain-like"/>
    <property type="match status" value="1"/>
</dbReference>
<dbReference type="InterPro" id="IPR054129">
    <property type="entry name" value="DesT_TetR_C"/>
</dbReference>
<evidence type="ECO:0000256" key="2">
    <source>
        <dbReference type="ARBA" id="ARBA00023015"/>
    </source>
</evidence>
<dbReference type="PANTHER" id="PTHR47752">
    <property type="entry name" value="HTH-TYPE TRANSCRIPTIONAL REPRESSOR FABR"/>
    <property type="match status" value="1"/>
</dbReference>
<dbReference type="EMBL" id="DS474142">
    <property type="protein sequence ID" value="EDO26991.1"/>
    <property type="molecule type" value="Genomic_DNA"/>
</dbReference>
<keyword evidence="5" id="KW-0804">Transcription</keyword>
<reference evidence="8 9" key="1">
    <citation type="journal article" date="2007" name="Science">
        <title>Sea anemone genome reveals ancestral eumetazoan gene repertoire and genomic organization.</title>
        <authorList>
            <person name="Putnam N.H."/>
            <person name="Srivastava M."/>
            <person name="Hellsten U."/>
            <person name="Dirks B."/>
            <person name="Chapman J."/>
            <person name="Salamov A."/>
            <person name="Terry A."/>
            <person name="Shapiro H."/>
            <person name="Lindquist E."/>
            <person name="Kapitonov V.V."/>
            <person name="Jurka J."/>
            <person name="Genikhovich G."/>
            <person name="Grigoriev I.V."/>
            <person name="Lucas S.M."/>
            <person name="Steele R.E."/>
            <person name="Finnerty J.R."/>
            <person name="Technau U."/>
            <person name="Martindale M.Q."/>
            <person name="Rokhsar D.S."/>
        </authorList>
    </citation>
    <scope>NUCLEOTIDE SEQUENCE [LARGE SCALE GENOMIC DNA]</scope>
    <source>
        <strain evidence="9">CH2 X CH6</strain>
    </source>
</reference>
<dbReference type="Pfam" id="PF00440">
    <property type="entry name" value="TetR_N"/>
    <property type="match status" value="1"/>
</dbReference>
<dbReference type="Proteomes" id="UP000001593">
    <property type="component" value="Unassembled WGS sequence"/>
</dbReference>
<keyword evidence="6" id="KW-0998">Cell outer membrane</keyword>
<organism evidence="8 9">
    <name type="scientific">Nematostella vectensis</name>
    <name type="common">Starlet sea anemone</name>
    <dbReference type="NCBI Taxonomy" id="45351"/>
    <lineage>
        <taxon>Eukaryota</taxon>
        <taxon>Metazoa</taxon>
        <taxon>Cnidaria</taxon>
        <taxon>Anthozoa</taxon>
        <taxon>Hexacorallia</taxon>
        <taxon>Actiniaria</taxon>
        <taxon>Edwardsiidae</taxon>
        <taxon>Nematostella</taxon>
    </lineage>
</organism>
<gene>
    <name evidence="8" type="ORF">NEMVEDRAFT_v1g224521</name>
</gene>
<evidence type="ECO:0000256" key="6">
    <source>
        <dbReference type="ARBA" id="ARBA00023237"/>
    </source>
</evidence>
<dbReference type="InterPro" id="IPR001647">
    <property type="entry name" value="HTH_TetR"/>
</dbReference>
<dbReference type="SUPFAM" id="SSF46689">
    <property type="entry name" value="Homeodomain-like"/>
    <property type="match status" value="1"/>
</dbReference>
<dbReference type="eggNOG" id="ENOG502T1J9">
    <property type="taxonomic scope" value="Eukaryota"/>
</dbReference>
<evidence type="ECO:0000259" key="7">
    <source>
        <dbReference type="PROSITE" id="PS50977"/>
    </source>
</evidence>
<proteinExistence type="predicted"/>
<dbReference type="InParanoid" id="A7TAI0"/>
<evidence type="ECO:0000313" key="9">
    <source>
        <dbReference type="Proteomes" id="UP000001593"/>
    </source>
</evidence>
<dbReference type="PANTHER" id="PTHR47752:SF1">
    <property type="entry name" value="HTH-TYPE TRANSCRIPTIONAL REPRESSOR FABR"/>
    <property type="match status" value="1"/>
</dbReference>
<dbReference type="Gene3D" id="2.40.170.20">
    <property type="entry name" value="TonB-dependent receptor, beta-barrel domain"/>
    <property type="match status" value="1"/>
</dbReference>
<dbReference type="InterPro" id="IPR000531">
    <property type="entry name" value="Beta-barrel_TonB"/>
</dbReference>
<sequence>YRTDNLLSKFGWDYSDTGRLQLTYERYQDDTDTRVLSNYSNTATIRTQDAEDRVDRERFSLAHTQQLDTLLADQIHSQLNYQDSQTRQQTFEDRVVGGQPRYRTRDSYYEEKLWAFNTKLDKAFSIGSTQHALVYGLDIKHLKNADLRKGGETVLATGVTTPVLPTSDFPDPTTKEYALFVQDNISIGRWTLLPGLRYDRYEMQPHVTDKYLNSQATERNPSDFKDSALSPKFGVTYQLDDAHSVYGQYAAGFRAPQAIEIFGEFTNPGMYRTLANTSLKAETSDSFELGLRGQYAIGSFGAALFYNQYDDFIEQVSRASSVPGFPFGEFQYVNRDRVTIPMSDQHAQRIEQACEPAYPGKRKKGHGKTPVNNCSLDWQSIFTQSTLVHSNSDKQPRFDVNNGHLLECGADFAMQSHARLKPLQPRAEQKLQTRHALMDAARSLMDSGRGFGSLSLREVARCAGIVPTGFYRHFEDMDALGLALIAEVGETFRETIRQVRHHEFEVGGVIDASVRIFLDAVTANRSQFLFLAREQYGGSQLVRQAVGALRERITADLVADLAAMPKLQHFDAPAQNVIADLVVKTVFATLPELIDPPAAALPMHASPEIKMIEQLRFIFIGAKHWQGLGQTRA</sequence>
<dbReference type="InterPro" id="IPR009057">
    <property type="entry name" value="Homeodomain-like_sf"/>
</dbReference>
<dbReference type="GO" id="GO:0003677">
    <property type="term" value="F:DNA binding"/>
    <property type="evidence" value="ECO:0007669"/>
    <property type="project" value="UniProtKB-KW"/>
</dbReference>
<protein>
    <recommendedName>
        <fullName evidence="7">HTH tetR-type domain-containing protein</fullName>
    </recommendedName>
</protein>
<evidence type="ECO:0000256" key="3">
    <source>
        <dbReference type="ARBA" id="ARBA00023125"/>
    </source>
</evidence>
<feature type="domain" description="HTH tetR-type" evidence="7">
    <location>
        <begin position="431"/>
        <end position="492"/>
    </location>
</feature>
<evidence type="ECO:0000256" key="1">
    <source>
        <dbReference type="ARBA" id="ARBA00004442"/>
    </source>
</evidence>
<keyword evidence="4" id="KW-0472">Membrane</keyword>
<dbReference type="Pfam" id="PF21943">
    <property type="entry name" value="TetR_C_46"/>
    <property type="match status" value="1"/>
</dbReference>
<dbReference type="Pfam" id="PF00593">
    <property type="entry name" value="TonB_dep_Rec_b-barrel"/>
    <property type="match status" value="1"/>
</dbReference>
<accession>A7TAI0</accession>
<dbReference type="Gene3D" id="1.10.357.10">
    <property type="entry name" value="Tetracycline Repressor, domain 2"/>
    <property type="match status" value="1"/>
</dbReference>
<keyword evidence="3" id="KW-0238">DNA-binding</keyword>
<feature type="non-terminal residue" evidence="8">
    <location>
        <position position="633"/>
    </location>
</feature>
<dbReference type="InterPro" id="IPR036942">
    <property type="entry name" value="Beta-barrel_TonB_sf"/>
</dbReference>
<dbReference type="PROSITE" id="PS50977">
    <property type="entry name" value="HTH_TETR_2"/>
    <property type="match status" value="1"/>
</dbReference>
<name>A7TAI0_NEMVE</name>
<dbReference type="SUPFAM" id="SSF56935">
    <property type="entry name" value="Porins"/>
    <property type="match status" value="1"/>
</dbReference>
<evidence type="ECO:0000313" key="8">
    <source>
        <dbReference type="EMBL" id="EDO26991.1"/>
    </source>
</evidence>